<proteinExistence type="predicted"/>
<dbReference type="Proteomes" id="UP001055658">
    <property type="component" value="Chromosome"/>
</dbReference>
<accession>A0ABY4VG64</accession>
<gene>
    <name evidence="1" type="ORF">MJO52_03155</name>
</gene>
<protein>
    <recommendedName>
        <fullName evidence="3">DUF2489 domain-containing protein</fullName>
    </recommendedName>
</protein>
<dbReference type="EMBL" id="CP092418">
    <property type="protein sequence ID" value="USD22148.1"/>
    <property type="molecule type" value="Genomic_DNA"/>
</dbReference>
<keyword evidence="2" id="KW-1185">Reference proteome</keyword>
<evidence type="ECO:0000313" key="1">
    <source>
        <dbReference type="EMBL" id="USD22148.1"/>
    </source>
</evidence>
<organism evidence="1 2">
    <name type="scientific">Microbulbifer variabilis</name>
    <dbReference type="NCBI Taxonomy" id="266805"/>
    <lineage>
        <taxon>Bacteria</taxon>
        <taxon>Pseudomonadati</taxon>
        <taxon>Pseudomonadota</taxon>
        <taxon>Gammaproteobacteria</taxon>
        <taxon>Cellvibrionales</taxon>
        <taxon>Microbulbiferaceae</taxon>
        <taxon>Microbulbifer</taxon>
    </lineage>
</organism>
<evidence type="ECO:0000313" key="2">
    <source>
        <dbReference type="Proteomes" id="UP001055658"/>
    </source>
</evidence>
<sequence length="130" mass="14918">MNPEVSDWIALTALVTSFVAYLEAKKANKTGEAVNALQKVIEASEKTQTYLLYRAEGGERQREKEWDLAERWSHASFLISRVNIDLSVRLTAKSKFWRNPDTWETDLRASKDISLESVTQHAKRLLESYA</sequence>
<dbReference type="RefSeq" id="WP_252084510.1">
    <property type="nucleotide sequence ID" value="NZ_CP092418.1"/>
</dbReference>
<evidence type="ECO:0008006" key="3">
    <source>
        <dbReference type="Google" id="ProtNLM"/>
    </source>
</evidence>
<name>A0ABY4VG64_9GAMM</name>
<reference evidence="1" key="1">
    <citation type="submission" date="2022-02" db="EMBL/GenBank/DDBJ databases">
        <title>Coral-associated bacteria.</title>
        <authorList>
            <person name="Tang K."/>
            <person name="Wang X."/>
        </authorList>
    </citation>
    <scope>NUCLEOTIDE SEQUENCE</scope>
    <source>
        <strain evidence="1">SCSIO 43006</strain>
    </source>
</reference>